<feature type="region of interest" description="Disordered" evidence="7">
    <location>
        <begin position="1"/>
        <end position="32"/>
    </location>
</feature>
<dbReference type="HOGENOM" id="CLU_1671140_0_0_1"/>
<accession>B4N1L3</accession>
<evidence type="ECO:0000256" key="4">
    <source>
        <dbReference type="ARBA" id="ARBA00023212"/>
    </source>
</evidence>
<evidence type="ECO:0000256" key="3">
    <source>
        <dbReference type="ARBA" id="ARBA00022490"/>
    </source>
</evidence>
<proteinExistence type="inferred from homology"/>
<dbReference type="AlphaFoldDB" id="B4N1L3"/>
<evidence type="ECO:0000256" key="6">
    <source>
        <dbReference type="ARBA" id="ARBA00034777"/>
    </source>
</evidence>
<evidence type="ECO:0000256" key="5">
    <source>
        <dbReference type="ARBA" id="ARBA00023273"/>
    </source>
</evidence>
<organism evidence="8 9">
    <name type="scientific">Drosophila willistoni</name>
    <name type="common">Fruit fly</name>
    <dbReference type="NCBI Taxonomy" id="7260"/>
    <lineage>
        <taxon>Eukaryota</taxon>
        <taxon>Metazoa</taxon>
        <taxon>Ecdysozoa</taxon>
        <taxon>Arthropoda</taxon>
        <taxon>Hexapoda</taxon>
        <taxon>Insecta</taxon>
        <taxon>Pterygota</taxon>
        <taxon>Neoptera</taxon>
        <taxon>Endopterygota</taxon>
        <taxon>Diptera</taxon>
        <taxon>Brachycera</taxon>
        <taxon>Muscomorpha</taxon>
        <taxon>Ephydroidea</taxon>
        <taxon>Drosophilidae</taxon>
        <taxon>Drosophila</taxon>
        <taxon>Sophophora</taxon>
    </lineage>
</organism>
<gene>
    <name evidence="8" type="primary">Dwil\GK16272</name>
    <name evidence="8" type="ORF">Dwil_GK16272</name>
</gene>
<evidence type="ECO:0000256" key="1">
    <source>
        <dbReference type="ARBA" id="ARBA00004138"/>
    </source>
</evidence>
<dbReference type="eggNOG" id="ENOG502T74I">
    <property type="taxonomic scope" value="Eukaryota"/>
</dbReference>
<keyword evidence="3" id="KW-0963">Cytoplasm</keyword>
<dbReference type="InParanoid" id="B4N1L3"/>
<dbReference type="PhylomeDB" id="B4N1L3"/>
<protein>
    <submittedName>
        <fullName evidence="8">Uncharacterized protein</fullName>
    </submittedName>
</protein>
<dbReference type="InterPro" id="IPR029214">
    <property type="entry name" value="CFAP144"/>
</dbReference>
<dbReference type="Pfam" id="PF14886">
    <property type="entry name" value="FAM183"/>
    <property type="match status" value="1"/>
</dbReference>
<reference evidence="8 9" key="1">
    <citation type="journal article" date="2007" name="Nature">
        <title>Evolution of genes and genomes on the Drosophila phylogeny.</title>
        <authorList>
            <consortium name="Drosophila 12 Genomes Consortium"/>
            <person name="Clark A.G."/>
            <person name="Eisen M.B."/>
            <person name="Smith D.R."/>
            <person name="Bergman C.M."/>
            <person name="Oliver B."/>
            <person name="Markow T.A."/>
            <person name="Kaufman T.C."/>
            <person name="Kellis M."/>
            <person name="Gelbart W."/>
            <person name="Iyer V.N."/>
            <person name="Pollard D.A."/>
            <person name="Sackton T.B."/>
            <person name="Larracuente A.M."/>
            <person name="Singh N.D."/>
            <person name="Abad J.P."/>
            <person name="Abt D.N."/>
            <person name="Adryan B."/>
            <person name="Aguade M."/>
            <person name="Akashi H."/>
            <person name="Anderson W.W."/>
            <person name="Aquadro C.F."/>
            <person name="Ardell D.H."/>
            <person name="Arguello R."/>
            <person name="Artieri C.G."/>
            <person name="Barbash D.A."/>
            <person name="Barker D."/>
            <person name="Barsanti P."/>
            <person name="Batterham P."/>
            <person name="Batzoglou S."/>
            <person name="Begun D."/>
            <person name="Bhutkar A."/>
            <person name="Blanco E."/>
            <person name="Bosak S.A."/>
            <person name="Bradley R.K."/>
            <person name="Brand A.D."/>
            <person name="Brent M.R."/>
            <person name="Brooks A.N."/>
            <person name="Brown R.H."/>
            <person name="Butlin R.K."/>
            <person name="Caggese C."/>
            <person name="Calvi B.R."/>
            <person name="Bernardo de Carvalho A."/>
            <person name="Caspi A."/>
            <person name="Castrezana S."/>
            <person name="Celniker S.E."/>
            <person name="Chang J.L."/>
            <person name="Chapple C."/>
            <person name="Chatterji S."/>
            <person name="Chinwalla A."/>
            <person name="Civetta A."/>
            <person name="Clifton S.W."/>
            <person name="Comeron J.M."/>
            <person name="Costello J.C."/>
            <person name="Coyne J.A."/>
            <person name="Daub J."/>
            <person name="David R.G."/>
            <person name="Delcher A.L."/>
            <person name="Delehaunty K."/>
            <person name="Do C.B."/>
            <person name="Ebling H."/>
            <person name="Edwards K."/>
            <person name="Eickbush T."/>
            <person name="Evans J.D."/>
            <person name="Filipski A."/>
            <person name="Findeiss S."/>
            <person name="Freyhult E."/>
            <person name="Fulton L."/>
            <person name="Fulton R."/>
            <person name="Garcia A.C."/>
            <person name="Gardiner A."/>
            <person name="Garfield D.A."/>
            <person name="Garvin B.E."/>
            <person name="Gibson G."/>
            <person name="Gilbert D."/>
            <person name="Gnerre S."/>
            <person name="Godfrey J."/>
            <person name="Good R."/>
            <person name="Gotea V."/>
            <person name="Gravely B."/>
            <person name="Greenberg A.J."/>
            <person name="Griffiths-Jones S."/>
            <person name="Gross S."/>
            <person name="Guigo R."/>
            <person name="Gustafson E.A."/>
            <person name="Haerty W."/>
            <person name="Hahn M.W."/>
            <person name="Halligan D.L."/>
            <person name="Halpern A.L."/>
            <person name="Halter G.M."/>
            <person name="Han M.V."/>
            <person name="Heger A."/>
            <person name="Hillier L."/>
            <person name="Hinrichs A.S."/>
            <person name="Holmes I."/>
            <person name="Hoskins R.A."/>
            <person name="Hubisz M.J."/>
            <person name="Hultmark D."/>
            <person name="Huntley M.A."/>
            <person name="Jaffe D.B."/>
            <person name="Jagadeeshan S."/>
            <person name="Jeck W.R."/>
            <person name="Johnson J."/>
            <person name="Jones C.D."/>
            <person name="Jordan W.C."/>
            <person name="Karpen G.H."/>
            <person name="Kataoka E."/>
            <person name="Keightley P.D."/>
            <person name="Kheradpour P."/>
            <person name="Kirkness E.F."/>
            <person name="Koerich L.B."/>
            <person name="Kristiansen K."/>
            <person name="Kudrna D."/>
            <person name="Kulathinal R.J."/>
            <person name="Kumar S."/>
            <person name="Kwok R."/>
            <person name="Lander E."/>
            <person name="Langley C.H."/>
            <person name="Lapoint R."/>
            <person name="Lazzaro B.P."/>
            <person name="Lee S.J."/>
            <person name="Levesque L."/>
            <person name="Li R."/>
            <person name="Lin C.F."/>
            <person name="Lin M.F."/>
            <person name="Lindblad-Toh K."/>
            <person name="Llopart A."/>
            <person name="Long M."/>
            <person name="Low L."/>
            <person name="Lozovsky E."/>
            <person name="Lu J."/>
            <person name="Luo M."/>
            <person name="Machado C.A."/>
            <person name="Makalowski W."/>
            <person name="Marzo M."/>
            <person name="Matsuda M."/>
            <person name="Matzkin L."/>
            <person name="McAllister B."/>
            <person name="McBride C.S."/>
            <person name="McKernan B."/>
            <person name="McKernan K."/>
            <person name="Mendez-Lago M."/>
            <person name="Minx P."/>
            <person name="Mollenhauer M.U."/>
            <person name="Montooth K."/>
            <person name="Mount S.M."/>
            <person name="Mu X."/>
            <person name="Myers E."/>
            <person name="Negre B."/>
            <person name="Newfeld S."/>
            <person name="Nielsen R."/>
            <person name="Noor M.A."/>
            <person name="O'Grady P."/>
            <person name="Pachter L."/>
            <person name="Papaceit M."/>
            <person name="Parisi M.J."/>
            <person name="Parisi M."/>
            <person name="Parts L."/>
            <person name="Pedersen J.S."/>
            <person name="Pesole G."/>
            <person name="Phillippy A.M."/>
            <person name="Ponting C.P."/>
            <person name="Pop M."/>
            <person name="Porcelli D."/>
            <person name="Powell J.R."/>
            <person name="Prohaska S."/>
            <person name="Pruitt K."/>
            <person name="Puig M."/>
            <person name="Quesneville H."/>
            <person name="Ram K.R."/>
            <person name="Rand D."/>
            <person name="Rasmussen M.D."/>
            <person name="Reed L.K."/>
            <person name="Reenan R."/>
            <person name="Reily A."/>
            <person name="Remington K.A."/>
            <person name="Rieger T.T."/>
            <person name="Ritchie M.G."/>
            <person name="Robin C."/>
            <person name="Rogers Y.H."/>
            <person name="Rohde C."/>
            <person name="Rozas J."/>
            <person name="Rubenfield M.J."/>
            <person name="Ruiz A."/>
            <person name="Russo S."/>
            <person name="Salzberg S.L."/>
            <person name="Sanchez-Gracia A."/>
            <person name="Saranga D.J."/>
            <person name="Sato H."/>
            <person name="Schaeffer S.W."/>
            <person name="Schatz M.C."/>
            <person name="Schlenke T."/>
            <person name="Schwartz R."/>
            <person name="Segarra C."/>
            <person name="Singh R.S."/>
            <person name="Sirot L."/>
            <person name="Sirota M."/>
            <person name="Sisneros N.B."/>
            <person name="Smith C.D."/>
            <person name="Smith T.F."/>
            <person name="Spieth J."/>
            <person name="Stage D.E."/>
            <person name="Stark A."/>
            <person name="Stephan W."/>
            <person name="Strausberg R.L."/>
            <person name="Strempel S."/>
            <person name="Sturgill D."/>
            <person name="Sutton G."/>
            <person name="Sutton G.G."/>
            <person name="Tao W."/>
            <person name="Teichmann S."/>
            <person name="Tobari Y.N."/>
            <person name="Tomimura Y."/>
            <person name="Tsolas J.M."/>
            <person name="Valente V.L."/>
            <person name="Venter E."/>
            <person name="Venter J.C."/>
            <person name="Vicario S."/>
            <person name="Vieira F.G."/>
            <person name="Vilella A.J."/>
            <person name="Villasante A."/>
            <person name="Walenz B."/>
            <person name="Wang J."/>
            <person name="Wasserman M."/>
            <person name="Watts T."/>
            <person name="Wilson D."/>
            <person name="Wilson R.K."/>
            <person name="Wing R.A."/>
            <person name="Wolfner M.F."/>
            <person name="Wong A."/>
            <person name="Wong G.K."/>
            <person name="Wu C.I."/>
            <person name="Wu G."/>
            <person name="Yamamoto D."/>
            <person name="Yang H.P."/>
            <person name="Yang S.P."/>
            <person name="Yorke J.A."/>
            <person name="Yoshida K."/>
            <person name="Zdobnov E."/>
            <person name="Zhang P."/>
            <person name="Zhang Y."/>
            <person name="Zimin A.V."/>
            <person name="Baldwin J."/>
            <person name="Abdouelleil A."/>
            <person name="Abdulkadir J."/>
            <person name="Abebe A."/>
            <person name="Abera B."/>
            <person name="Abreu J."/>
            <person name="Acer S.C."/>
            <person name="Aftuck L."/>
            <person name="Alexander A."/>
            <person name="An P."/>
            <person name="Anderson E."/>
            <person name="Anderson S."/>
            <person name="Arachi H."/>
            <person name="Azer M."/>
            <person name="Bachantsang P."/>
            <person name="Barry A."/>
            <person name="Bayul T."/>
            <person name="Berlin A."/>
            <person name="Bessette D."/>
            <person name="Bloom T."/>
            <person name="Blye J."/>
            <person name="Boguslavskiy L."/>
            <person name="Bonnet C."/>
            <person name="Boukhgalter B."/>
            <person name="Bourzgui I."/>
            <person name="Brown A."/>
            <person name="Cahill P."/>
            <person name="Channer S."/>
            <person name="Cheshatsang Y."/>
            <person name="Chuda L."/>
            <person name="Citroen M."/>
            <person name="Collymore A."/>
            <person name="Cooke P."/>
            <person name="Costello M."/>
            <person name="D'Aco K."/>
            <person name="Daza R."/>
            <person name="De Haan G."/>
            <person name="DeGray S."/>
            <person name="DeMaso C."/>
            <person name="Dhargay N."/>
            <person name="Dooley K."/>
            <person name="Dooley E."/>
            <person name="Doricent M."/>
            <person name="Dorje P."/>
            <person name="Dorjee K."/>
            <person name="Dupes A."/>
            <person name="Elong R."/>
            <person name="Falk J."/>
            <person name="Farina A."/>
            <person name="Faro S."/>
            <person name="Ferguson D."/>
            <person name="Fisher S."/>
            <person name="Foley C.D."/>
            <person name="Franke A."/>
            <person name="Friedrich D."/>
            <person name="Gadbois L."/>
            <person name="Gearin G."/>
            <person name="Gearin C.R."/>
            <person name="Giannoukos G."/>
            <person name="Goode T."/>
            <person name="Graham J."/>
            <person name="Grandbois E."/>
            <person name="Grewal S."/>
            <person name="Gyaltsen K."/>
            <person name="Hafez N."/>
            <person name="Hagos B."/>
            <person name="Hall J."/>
            <person name="Henson C."/>
            <person name="Hollinger A."/>
            <person name="Honan T."/>
            <person name="Huard M.D."/>
            <person name="Hughes L."/>
            <person name="Hurhula B."/>
            <person name="Husby M.E."/>
            <person name="Kamat A."/>
            <person name="Kanga B."/>
            <person name="Kashin S."/>
            <person name="Khazanovich D."/>
            <person name="Kisner P."/>
            <person name="Lance K."/>
            <person name="Lara M."/>
            <person name="Lee W."/>
            <person name="Lennon N."/>
            <person name="Letendre F."/>
            <person name="LeVine R."/>
            <person name="Lipovsky A."/>
            <person name="Liu X."/>
            <person name="Liu J."/>
            <person name="Liu S."/>
            <person name="Lokyitsang T."/>
            <person name="Lokyitsang Y."/>
            <person name="Lubonja R."/>
            <person name="Lui A."/>
            <person name="MacDonald P."/>
            <person name="Magnisalis V."/>
            <person name="Maru K."/>
            <person name="Matthews C."/>
            <person name="McCusker W."/>
            <person name="McDonough S."/>
            <person name="Mehta T."/>
            <person name="Meldrim J."/>
            <person name="Meneus L."/>
            <person name="Mihai O."/>
            <person name="Mihalev A."/>
            <person name="Mihova T."/>
            <person name="Mittelman R."/>
            <person name="Mlenga V."/>
            <person name="Montmayeur A."/>
            <person name="Mulrain L."/>
            <person name="Navidi A."/>
            <person name="Naylor J."/>
            <person name="Negash T."/>
            <person name="Nguyen T."/>
            <person name="Nguyen N."/>
            <person name="Nicol R."/>
            <person name="Norbu C."/>
            <person name="Norbu N."/>
            <person name="Novod N."/>
            <person name="O'Neill B."/>
            <person name="Osman S."/>
            <person name="Markiewicz E."/>
            <person name="Oyono O.L."/>
            <person name="Patti C."/>
            <person name="Phunkhang P."/>
            <person name="Pierre F."/>
            <person name="Priest M."/>
            <person name="Raghuraman S."/>
            <person name="Rege F."/>
            <person name="Reyes R."/>
            <person name="Rise C."/>
            <person name="Rogov P."/>
            <person name="Ross K."/>
            <person name="Ryan E."/>
            <person name="Settipalli S."/>
            <person name="Shea T."/>
            <person name="Sherpa N."/>
            <person name="Shi L."/>
            <person name="Shih D."/>
            <person name="Sparrow T."/>
            <person name="Spaulding J."/>
            <person name="Stalker J."/>
            <person name="Stange-Thomann N."/>
            <person name="Stavropoulos S."/>
            <person name="Stone C."/>
            <person name="Strader C."/>
            <person name="Tesfaye S."/>
            <person name="Thomson T."/>
            <person name="Thoulutsang Y."/>
            <person name="Thoulutsang D."/>
            <person name="Topham K."/>
            <person name="Topping I."/>
            <person name="Tsamla T."/>
            <person name="Vassiliev H."/>
            <person name="Vo A."/>
            <person name="Wangchuk T."/>
            <person name="Wangdi T."/>
            <person name="Weiand M."/>
            <person name="Wilkinson J."/>
            <person name="Wilson A."/>
            <person name="Yadav S."/>
            <person name="Young G."/>
            <person name="Yu Q."/>
            <person name="Zembek L."/>
            <person name="Zhong D."/>
            <person name="Zimmer A."/>
            <person name="Zwirko Z."/>
            <person name="Jaffe D.B."/>
            <person name="Alvarez P."/>
            <person name="Brockman W."/>
            <person name="Butler J."/>
            <person name="Chin C."/>
            <person name="Gnerre S."/>
            <person name="Grabherr M."/>
            <person name="Kleber M."/>
            <person name="Mauceli E."/>
            <person name="MacCallum I."/>
        </authorList>
    </citation>
    <scope>NUCLEOTIDE SEQUENCE [LARGE SCALE GENOMIC DNA]</scope>
    <source>
        <strain evidence="9">Tucson 14030-0811.24</strain>
    </source>
</reference>
<keyword evidence="5" id="KW-0966">Cell projection</keyword>
<dbReference type="OMA" id="FYAQYEQ"/>
<sequence length="163" mass="18806">MNPGAGAGALDQPDGGDADDADHQLPEGQPRPLPYAFEKELIEKSNKHIRLHRNFVPVSQVYPLTRKFYAHYEERKLPEPLRYVQFTPTEVQIKRQQKLSTSVPLLESQVYGWVPLLAQDRSIQLNFIHAPKLRCCMTIHGEHLMAERMTERPPFNGLRFLLH</sequence>
<dbReference type="EMBL" id="CH963925">
    <property type="protein sequence ID" value="EDW78252.1"/>
    <property type="molecule type" value="Genomic_DNA"/>
</dbReference>
<name>B4N1L3_DROWI</name>
<dbReference type="Proteomes" id="UP000007798">
    <property type="component" value="Unassembled WGS sequence"/>
</dbReference>
<comment type="similarity">
    <text evidence="6">Belongs to the CFAP144 family.</text>
</comment>
<dbReference type="GO" id="GO:0005856">
    <property type="term" value="C:cytoskeleton"/>
    <property type="evidence" value="ECO:0007669"/>
    <property type="project" value="UniProtKB-SubCell"/>
</dbReference>
<comment type="subcellular location">
    <subcellularLocation>
        <location evidence="1">Cell projection</location>
        <location evidence="1">Cilium</location>
    </subcellularLocation>
    <subcellularLocation>
        <location evidence="2">Cytoplasm</location>
        <location evidence="2">Cytoskeleton</location>
    </subcellularLocation>
</comment>
<dbReference type="OrthoDB" id="446290at2759"/>
<evidence type="ECO:0000313" key="8">
    <source>
        <dbReference type="EMBL" id="EDW78252.1"/>
    </source>
</evidence>
<evidence type="ECO:0000256" key="2">
    <source>
        <dbReference type="ARBA" id="ARBA00004245"/>
    </source>
</evidence>
<keyword evidence="4" id="KW-0206">Cytoskeleton</keyword>
<dbReference type="KEGG" id="dwi:6644695"/>
<dbReference type="GO" id="GO:0005929">
    <property type="term" value="C:cilium"/>
    <property type="evidence" value="ECO:0007669"/>
    <property type="project" value="UniProtKB-SubCell"/>
</dbReference>
<keyword evidence="9" id="KW-1185">Reference proteome</keyword>
<evidence type="ECO:0000256" key="7">
    <source>
        <dbReference type="SAM" id="MobiDB-lite"/>
    </source>
</evidence>
<evidence type="ECO:0000313" key="9">
    <source>
        <dbReference type="Proteomes" id="UP000007798"/>
    </source>
</evidence>